<dbReference type="PROSITE" id="PS51257">
    <property type="entry name" value="PROKAR_LIPOPROTEIN"/>
    <property type="match status" value="1"/>
</dbReference>
<gene>
    <name evidence="2" type="ORF">GGR21_000118</name>
</gene>
<evidence type="ECO:0000259" key="1">
    <source>
        <dbReference type="Pfam" id="PF17161"/>
    </source>
</evidence>
<dbReference type="EMBL" id="JACIEP010000001">
    <property type="protein sequence ID" value="MBB4034233.1"/>
    <property type="molecule type" value="Genomic_DNA"/>
</dbReference>
<dbReference type="RefSeq" id="WP_183305195.1">
    <property type="nucleotide sequence ID" value="NZ_JACIEP010000001.1"/>
</dbReference>
<feature type="domain" description="DUF5123" evidence="1">
    <location>
        <begin position="484"/>
        <end position="603"/>
    </location>
</feature>
<sequence length="605" mass="67105">MKRNILYTITGLFILFLSFACSEDYKYETSVVRQFDLTLNGKAWSLNPGISTKPFFIYKANEGDFVANYSSHYRFSLENGGYRFVATPAPATLIPDSVIATNLNNLVIKQFPNADQKVEISAAVQYNSPFDEILKLDMISRTGTLRLRATDTKADKSYTTVRAVVTVQRSGYNVIDETYIESPVDITRSKATATGGVNYTDDFIIFKTKDAQNGVDVRFEMLDNNGNIVHSRELGGSVQVWGDTITLVEFQLNDTDNPVIQDYKVTILAEDWTDEELNPAPPFIVPDGYTYVAPTDDIQAIYNEMAGDASITEIKLYLKADATYNLGRITVSKSLSILGQIPKEGEAKAILNFGINNIEGNMDYINIEGLDVQAAESYLFNLNSTSAFYVKDIILRGCYIDNIVRNIFRGQASTADLQFIDNFIIDDVRMLNLATEQNYSTISMANGNPIRNIVINNTTMHVLGTGLRNSYIGGTRGQTESMTVTITNSTFIREGNANITIFDLRADGGAPTITVTCRNNLFSGISVAGQGRWMYLSGNTVKDITNNYYTSDFVMSNWGVDTSELPIVTVAKDALFNNVATGDLTIKDKTSAVYTNRIGDPRWLD</sequence>
<comment type="caution">
    <text evidence="2">The sequence shown here is derived from an EMBL/GenBank/DDBJ whole genome shotgun (WGS) entry which is preliminary data.</text>
</comment>
<dbReference type="InterPro" id="IPR011050">
    <property type="entry name" value="Pectin_lyase_fold/virulence"/>
</dbReference>
<dbReference type="Proteomes" id="UP000555103">
    <property type="component" value="Unassembled WGS sequence"/>
</dbReference>
<protein>
    <recommendedName>
        <fullName evidence="1">DUF5123 domain-containing protein</fullName>
    </recommendedName>
</protein>
<name>A0A840CR61_9BACT</name>
<accession>A0A840CR61</accession>
<dbReference type="AlphaFoldDB" id="A0A840CR61"/>
<evidence type="ECO:0000313" key="3">
    <source>
        <dbReference type="Proteomes" id="UP000555103"/>
    </source>
</evidence>
<dbReference type="Pfam" id="PF17161">
    <property type="entry name" value="DUF5123"/>
    <property type="match status" value="1"/>
</dbReference>
<proteinExistence type="predicted"/>
<reference evidence="2 3" key="1">
    <citation type="submission" date="2020-08" db="EMBL/GenBank/DDBJ databases">
        <title>Genomic Encyclopedia of Type Strains, Phase IV (KMG-IV): sequencing the most valuable type-strain genomes for metagenomic binning, comparative biology and taxonomic classification.</title>
        <authorList>
            <person name="Goeker M."/>
        </authorList>
    </citation>
    <scope>NUCLEOTIDE SEQUENCE [LARGE SCALE GENOMIC DNA]</scope>
    <source>
        <strain evidence="2 3">DSM 104969</strain>
    </source>
</reference>
<keyword evidence="3" id="KW-1185">Reference proteome</keyword>
<organism evidence="2 3">
    <name type="scientific">Dysgonomonas hofstadii</name>
    <dbReference type="NCBI Taxonomy" id="637886"/>
    <lineage>
        <taxon>Bacteria</taxon>
        <taxon>Pseudomonadati</taxon>
        <taxon>Bacteroidota</taxon>
        <taxon>Bacteroidia</taxon>
        <taxon>Bacteroidales</taxon>
        <taxon>Dysgonomonadaceae</taxon>
        <taxon>Dysgonomonas</taxon>
    </lineage>
</organism>
<dbReference type="InterPro" id="IPR033427">
    <property type="entry name" value="DUF5123"/>
</dbReference>
<evidence type="ECO:0000313" key="2">
    <source>
        <dbReference type="EMBL" id="MBB4034233.1"/>
    </source>
</evidence>
<dbReference type="SUPFAM" id="SSF51126">
    <property type="entry name" value="Pectin lyase-like"/>
    <property type="match status" value="1"/>
</dbReference>